<dbReference type="RefSeq" id="WP_163231479.1">
    <property type="nucleotide sequence ID" value="NZ_WHZW01000014.1"/>
</dbReference>
<evidence type="ECO:0000259" key="2">
    <source>
        <dbReference type="PROSITE" id="PS51674"/>
    </source>
</evidence>
<dbReference type="Proteomes" id="UP000469194">
    <property type="component" value="Unassembled WGS sequence"/>
</dbReference>
<reference evidence="3 4" key="1">
    <citation type="submission" date="2019-10" db="EMBL/GenBank/DDBJ databases">
        <title>Bifidobacterium from non-human primates.</title>
        <authorList>
            <person name="Modesto M."/>
        </authorList>
    </citation>
    <scope>NUCLEOTIDE SEQUENCE [LARGE SCALE GENOMIC DNA]</scope>
    <source>
        <strain evidence="3 4">TRE17</strain>
    </source>
</reference>
<dbReference type="EMBL" id="WHZW01000014">
    <property type="protein sequence ID" value="NEG89819.1"/>
    <property type="molecule type" value="Genomic_DNA"/>
</dbReference>
<evidence type="ECO:0000313" key="4">
    <source>
        <dbReference type="Proteomes" id="UP000469194"/>
    </source>
</evidence>
<dbReference type="InterPro" id="IPR034768">
    <property type="entry name" value="4FE4S_WBL"/>
</dbReference>
<feature type="compositionally biased region" description="Basic and acidic residues" evidence="1">
    <location>
        <begin position="119"/>
        <end position="128"/>
    </location>
</feature>
<protein>
    <recommendedName>
        <fullName evidence="2">4Fe-4S Wbl-type domain-containing protein</fullName>
    </recommendedName>
</protein>
<gene>
    <name evidence="3" type="ORF">GFD25_07465</name>
</gene>
<evidence type="ECO:0000313" key="3">
    <source>
        <dbReference type="EMBL" id="NEG89819.1"/>
    </source>
</evidence>
<sequence>MSIYDDETPLCERFPEPWADRMWGFDDEDVDAAERRDLLRAGARICEQCPFRLECLAKAIVLHSRTGLSGGMSKSMRGAMARIAERDGVACRDKTAGSDSERIRRLIAWLELHPEAFDTAREEESERRKERRHAAATPKHRVGLARRRPKIATSPAQQPLF</sequence>
<comment type="caution">
    <text evidence="3">The sequence shown here is derived from an EMBL/GenBank/DDBJ whole genome shotgun (WGS) entry which is preliminary data.</text>
</comment>
<evidence type="ECO:0000256" key="1">
    <source>
        <dbReference type="SAM" id="MobiDB-lite"/>
    </source>
</evidence>
<keyword evidence="4" id="KW-1185">Reference proteome</keyword>
<proteinExistence type="predicted"/>
<organism evidence="3 4">
    <name type="scientific">Bifidobacterium aerophilum</name>
    <dbReference type="NCBI Taxonomy" id="1798155"/>
    <lineage>
        <taxon>Bacteria</taxon>
        <taxon>Bacillati</taxon>
        <taxon>Actinomycetota</taxon>
        <taxon>Actinomycetes</taxon>
        <taxon>Bifidobacteriales</taxon>
        <taxon>Bifidobacteriaceae</taxon>
        <taxon>Bifidobacterium</taxon>
    </lineage>
</organism>
<feature type="compositionally biased region" description="Basic residues" evidence="1">
    <location>
        <begin position="129"/>
        <end position="150"/>
    </location>
</feature>
<dbReference type="AlphaFoldDB" id="A0A6N9Z529"/>
<feature type="domain" description="4Fe-4S Wbl-type" evidence="2">
    <location>
        <begin position="10"/>
        <end position="79"/>
    </location>
</feature>
<feature type="region of interest" description="Disordered" evidence="1">
    <location>
        <begin position="119"/>
        <end position="161"/>
    </location>
</feature>
<name>A0A6N9Z529_9BIFI</name>
<dbReference type="PROSITE" id="PS51674">
    <property type="entry name" value="4FE4S_WBL"/>
    <property type="match status" value="1"/>
</dbReference>
<dbReference type="Pfam" id="PF02467">
    <property type="entry name" value="Whib"/>
    <property type="match status" value="1"/>
</dbReference>
<accession>A0A6N9Z529</accession>